<feature type="coiled-coil region" evidence="1">
    <location>
        <begin position="159"/>
        <end position="236"/>
    </location>
</feature>
<dbReference type="GO" id="GO:0004252">
    <property type="term" value="F:serine-type endopeptidase activity"/>
    <property type="evidence" value="ECO:0007669"/>
    <property type="project" value="UniProtKB-EC"/>
</dbReference>
<dbReference type="GO" id="GO:0006515">
    <property type="term" value="P:protein quality control for misfolded or incompletely synthesized proteins"/>
    <property type="evidence" value="ECO:0007669"/>
    <property type="project" value="TreeGrafter"/>
</dbReference>
<feature type="chain" id="PRO_5021978480" evidence="3">
    <location>
        <begin position="26"/>
        <end position="504"/>
    </location>
</feature>
<evidence type="ECO:0000256" key="3">
    <source>
        <dbReference type="SAM" id="SignalP"/>
    </source>
</evidence>
<evidence type="ECO:0000256" key="2">
    <source>
        <dbReference type="SAM" id="MobiDB-lite"/>
    </source>
</evidence>
<proteinExistence type="predicted"/>
<evidence type="ECO:0000313" key="4">
    <source>
        <dbReference type="EMBL" id="QDT01033.1"/>
    </source>
</evidence>
<keyword evidence="4" id="KW-0645">Protease</keyword>
<dbReference type="PANTHER" id="PTHR10381:SF11">
    <property type="entry name" value="ATP-DEPENDENT CLP PROTEASE PROTEOLYTIC SUBUNIT, MITOCHONDRIAL"/>
    <property type="match status" value="1"/>
</dbReference>
<dbReference type="KEGG" id="amob:HG15A2_43750"/>
<keyword evidence="1" id="KW-0175">Coiled coil</keyword>
<accession>A0A517N1M7</accession>
<dbReference type="Proteomes" id="UP000319852">
    <property type="component" value="Chromosome"/>
</dbReference>
<reference evidence="4 5" key="1">
    <citation type="submission" date="2019-02" db="EMBL/GenBank/DDBJ databases">
        <title>Deep-cultivation of Planctomycetes and their phenomic and genomic characterization uncovers novel biology.</title>
        <authorList>
            <person name="Wiegand S."/>
            <person name="Jogler M."/>
            <person name="Boedeker C."/>
            <person name="Pinto D."/>
            <person name="Vollmers J."/>
            <person name="Rivas-Marin E."/>
            <person name="Kohn T."/>
            <person name="Peeters S.H."/>
            <person name="Heuer A."/>
            <person name="Rast P."/>
            <person name="Oberbeckmann S."/>
            <person name="Bunk B."/>
            <person name="Jeske O."/>
            <person name="Meyerdierks A."/>
            <person name="Storesund J.E."/>
            <person name="Kallscheuer N."/>
            <person name="Luecker S."/>
            <person name="Lage O.M."/>
            <person name="Pohl T."/>
            <person name="Merkel B.J."/>
            <person name="Hornburger P."/>
            <person name="Mueller R.-W."/>
            <person name="Bruemmer F."/>
            <person name="Labrenz M."/>
            <person name="Spormann A.M."/>
            <person name="Op den Camp H."/>
            <person name="Overmann J."/>
            <person name="Amann R."/>
            <person name="Jetten M.S.M."/>
            <person name="Mascher T."/>
            <person name="Medema M.H."/>
            <person name="Devos D.P."/>
            <person name="Kaster A.-K."/>
            <person name="Ovreas L."/>
            <person name="Rohde M."/>
            <person name="Galperin M.Y."/>
            <person name="Jogler C."/>
        </authorList>
    </citation>
    <scope>NUCLEOTIDE SEQUENCE [LARGE SCALE GENOMIC DNA]</scope>
    <source>
        <strain evidence="4 5">HG15A2</strain>
    </source>
</reference>
<dbReference type="Pfam" id="PF00574">
    <property type="entry name" value="CLP_protease"/>
    <property type="match status" value="1"/>
</dbReference>
<feature type="signal peptide" evidence="3">
    <location>
        <begin position="1"/>
        <end position="25"/>
    </location>
</feature>
<dbReference type="InterPro" id="IPR029045">
    <property type="entry name" value="ClpP/crotonase-like_dom_sf"/>
</dbReference>
<keyword evidence="5" id="KW-1185">Reference proteome</keyword>
<dbReference type="GO" id="GO:0009368">
    <property type="term" value="C:endopeptidase Clp complex"/>
    <property type="evidence" value="ECO:0007669"/>
    <property type="project" value="TreeGrafter"/>
</dbReference>
<gene>
    <name evidence="4" type="primary">clpP1</name>
    <name evidence="4" type="ORF">HG15A2_43750</name>
</gene>
<feature type="region of interest" description="Disordered" evidence="2">
    <location>
        <begin position="79"/>
        <end position="126"/>
    </location>
</feature>
<evidence type="ECO:0000256" key="1">
    <source>
        <dbReference type="SAM" id="Coils"/>
    </source>
</evidence>
<dbReference type="AlphaFoldDB" id="A0A517N1M7"/>
<dbReference type="GO" id="GO:0051117">
    <property type="term" value="F:ATPase binding"/>
    <property type="evidence" value="ECO:0007669"/>
    <property type="project" value="TreeGrafter"/>
</dbReference>
<dbReference type="Gene3D" id="3.90.226.10">
    <property type="entry name" value="2-enoyl-CoA Hydratase, Chain A, domain 1"/>
    <property type="match status" value="1"/>
</dbReference>
<keyword evidence="4" id="KW-0378">Hydrolase</keyword>
<dbReference type="SUPFAM" id="SSF52096">
    <property type="entry name" value="ClpP/crotonase"/>
    <property type="match status" value="1"/>
</dbReference>
<protein>
    <submittedName>
        <fullName evidence="4">ATP-dependent Clp protease proteolytic subunit 1</fullName>
        <ecNumber evidence="4">3.4.21.92</ecNumber>
    </submittedName>
</protein>
<dbReference type="EMBL" id="CP036263">
    <property type="protein sequence ID" value="QDT01033.1"/>
    <property type="molecule type" value="Genomic_DNA"/>
</dbReference>
<feature type="compositionally biased region" description="Acidic residues" evidence="2">
    <location>
        <begin position="84"/>
        <end position="96"/>
    </location>
</feature>
<feature type="compositionally biased region" description="Basic and acidic residues" evidence="2">
    <location>
        <begin position="97"/>
        <end position="126"/>
    </location>
</feature>
<dbReference type="RefSeq" id="WP_218932150.1">
    <property type="nucleotide sequence ID" value="NZ_CP036263.1"/>
</dbReference>
<evidence type="ECO:0000313" key="5">
    <source>
        <dbReference type="Proteomes" id="UP000319852"/>
    </source>
</evidence>
<dbReference type="InterPro" id="IPR023562">
    <property type="entry name" value="ClpP/TepA"/>
</dbReference>
<name>A0A517N1M7_9BACT</name>
<dbReference type="GO" id="GO:0004176">
    <property type="term" value="F:ATP-dependent peptidase activity"/>
    <property type="evidence" value="ECO:0007669"/>
    <property type="project" value="TreeGrafter"/>
</dbReference>
<dbReference type="EC" id="3.4.21.92" evidence="4"/>
<organism evidence="4 5">
    <name type="scientific">Adhaeretor mobilis</name>
    <dbReference type="NCBI Taxonomy" id="1930276"/>
    <lineage>
        <taxon>Bacteria</taxon>
        <taxon>Pseudomonadati</taxon>
        <taxon>Planctomycetota</taxon>
        <taxon>Planctomycetia</taxon>
        <taxon>Pirellulales</taxon>
        <taxon>Lacipirellulaceae</taxon>
        <taxon>Adhaeretor</taxon>
    </lineage>
</organism>
<dbReference type="PANTHER" id="PTHR10381">
    <property type="entry name" value="ATP-DEPENDENT CLP PROTEASE PROTEOLYTIC SUBUNIT"/>
    <property type="match status" value="1"/>
</dbReference>
<sequence length="504" mass="57688" precursor="true">MTRLSLPFLLAGLLMTMPCSTFVSAAEIAAFSETEMIATPVFGDEIPDDWEEQIDKKTEEFPDEVRETIREKLKAAVRKRLSEEEASGEETDEEADDSKTKESESDEKNGKEKDEETEKKETPKKDLISEEAKKLKAEMELDALRFKHQVAMYEKELAAQRLLNEKSKIDRKLEAERIDAQKVNLERERDRIKLEIDLLKQRSALDQAKRAVELAASKAEQEKIELEMKVETTKEQLEDRILGDESYPDEPFQDGVLSISLRRIELNGPIMTGAADYVCQRLDYFNNQSRKPIFLVIDNCPGGSAIEGMQIVQSIKKSEAPVHVVVKRFAASMAAIITTLADHSYCYPDAIILHHQASTMMYGNGRAIKDQVRQLEEISHRLIGAVAEKQGLSEEEFVDEMYENRISGDWELFGNQAVEQKWVDHVATTIREQGIRTRPKGMRVTRSLFSFGGEQAAQESSGYQERYEVFLKEQVDNKGQRFVKLPRLSPIDAWLIYNPDEYYR</sequence>
<keyword evidence="3" id="KW-0732">Signal</keyword>